<keyword evidence="4" id="KW-0540">Nuclease</keyword>
<sequence length="939" mass="106517">MSNGTTYPSAANIYLLSQAGKPNPPAPKKSWFLEWNHLLQPTQAGFRPGRSTIDHIVALENHTKIGFSKGSPTTAIFLDIVKAILKWTKSFLTGRTARIRIGDHLSEAHPVTRGVPQGAVLSPLLFNVMMSDLPPPPPGAYTLQNIISLLTNQKFRPNINTLTTLFKSVVRSKVDYGAIAYGGTCSTNIAKIDIVCHGFLRMILGAFKSTSLSKNPKISTCQPAYHHINCPKEWPPRSILNIYPMLSEFAALEPNLFKAHPDYFAQRKIPRPWSIAPHKTSYFPMPKKEAMENQIDQTNKAKKLCSEPPDDKHGRRTSQVQGTPCLLGQRRRRRRRLDGSIRGTTRLQPVDRRRQTSKLRHLPRRTSKTVVSMPDTTQQQAGTPAISGMRSIFIKEFLQDSYAGYQERKLRNHKQGINEPAAEYYYEIINLCRLIDPNMSEEAKLHHLYEGLKPTLVEKIWVLQPKTCIDFLTATSCLVYLDDIIVYARDTKEHIRRLRLVLAALCKANLKLKLVKCRFGESAIIALGHKINADGISPDPGKVRAVQNFPTPPTTASRAEKVKFIKSFLGLCSYYRRHIPGFAEAAKPLFDLTREKSLFIWTPTHQERFDKLKQMLADSATLAYPDPTAEFEIHPDACGYGVGGQNYSITEKECLTIIWAIKKFRQFIFGSPIRIVTDHHALCWLQSKTELAGRLARWAMTISEYKYVIAHKDGKLHQDADALSRYPVSEDDVTLDNTWVGHVNKVGVMTQDNREELTRGQQAEWAYVFRNAENGKETVNYTIENGLLYRMRRTGEEEADVELRLCIPKDLKTTILQACHDDVTSGHHGETRTHDRVTQRYYWHGITRDIENYIKACPDCQSRKKGKYRKPPGFLELTQVEKPWDRVGMDILGPFPTSSLGNRYIIVAVDYVTKWAEAVTLPVAGAEQVAEFFVKEILL</sequence>
<evidence type="ECO:0000259" key="12">
    <source>
        <dbReference type="Pfam" id="PF17919"/>
    </source>
</evidence>
<dbReference type="FunFam" id="1.10.340.70:FF:000001">
    <property type="entry name" value="Retrovirus-related Pol polyprotein from transposon gypsy-like Protein"/>
    <property type="match status" value="1"/>
</dbReference>
<dbReference type="Gene3D" id="3.30.420.10">
    <property type="entry name" value="Ribonuclease H-like superfamily/Ribonuclease H"/>
    <property type="match status" value="1"/>
</dbReference>
<dbReference type="Pfam" id="PF17919">
    <property type="entry name" value="RT_RNaseH_2"/>
    <property type="match status" value="1"/>
</dbReference>
<dbReference type="SUPFAM" id="SSF53098">
    <property type="entry name" value="Ribonuclease H-like"/>
    <property type="match status" value="1"/>
</dbReference>
<dbReference type="GO" id="GO:0042575">
    <property type="term" value="C:DNA polymerase complex"/>
    <property type="evidence" value="ECO:0007669"/>
    <property type="project" value="UniProtKB-ARBA"/>
</dbReference>
<dbReference type="OrthoDB" id="6382272at2759"/>
<gene>
    <name evidence="14" type="ORF">APZ42_023098</name>
</gene>
<keyword evidence="6" id="KW-0378">Hydrolase</keyword>
<evidence type="ECO:0000313" key="15">
    <source>
        <dbReference type="Proteomes" id="UP000076858"/>
    </source>
</evidence>
<reference evidence="14 15" key="1">
    <citation type="submission" date="2016-03" db="EMBL/GenBank/DDBJ databases">
        <title>EvidentialGene: Evidence-directed Construction of Genes on Genomes.</title>
        <authorList>
            <person name="Gilbert D.G."/>
            <person name="Choi J.-H."/>
            <person name="Mockaitis K."/>
            <person name="Colbourne J."/>
            <person name="Pfrender M."/>
        </authorList>
    </citation>
    <scope>NUCLEOTIDE SEQUENCE [LARGE SCALE GENOMIC DNA]</scope>
    <source>
        <strain evidence="14 15">Xinb3</strain>
        <tissue evidence="14">Complete organism</tissue>
    </source>
</reference>
<evidence type="ECO:0000259" key="10">
    <source>
        <dbReference type="Pfam" id="PF00078"/>
    </source>
</evidence>
<keyword evidence="7" id="KW-0695">RNA-directed DNA polymerase</keyword>
<feature type="compositionally biased region" description="Basic residues" evidence="9">
    <location>
        <begin position="355"/>
        <end position="367"/>
    </location>
</feature>
<comment type="caution">
    <text evidence="14">The sequence shown here is derived from an EMBL/GenBank/DDBJ whole genome shotgun (WGS) entry which is preliminary data.</text>
</comment>
<dbReference type="InterPro" id="IPR000477">
    <property type="entry name" value="RT_dom"/>
</dbReference>
<dbReference type="InterPro" id="IPR043502">
    <property type="entry name" value="DNA/RNA_pol_sf"/>
</dbReference>
<dbReference type="AlphaFoldDB" id="A0A164V6G6"/>
<keyword evidence="15" id="KW-1185">Reference proteome</keyword>
<dbReference type="Gene3D" id="3.30.70.270">
    <property type="match status" value="2"/>
</dbReference>
<evidence type="ECO:0000256" key="8">
    <source>
        <dbReference type="ARBA" id="ARBA00023268"/>
    </source>
</evidence>
<dbReference type="Pfam" id="PF17921">
    <property type="entry name" value="Integrase_H2C2"/>
    <property type="match status" value="1"/>
</dbReference>
<feature type="compositionally biased region" description="Polar residues" evidence="9">
    <location>
        <begin position="368"/>
        <end position="382"/>
    </location>
</feature>
<feature type="domain" description="Reverse transcriptase" evidence="10">
    <location>
        <begin position="37"/>
        <end position="134"/>
    </location>
</feature>
<dbReference type="PANTHER" id="PTHR37984">
    <property type="entry name" value="PROTEIN CBG26694"/>
    <property type="match status" value="1"/>
</dbReference>
<evidence type="ECO:0000313" key="14">
    <source>
        <dbReference type="EMBL" id="KZS12015.1"/>
    </source>
</evidence>
<dbReference type="EC" id="2.7.7.49" evidence="1"/>
<dbReference type="CDD" id="cd09274">
    <property type="entry name" value="RNase_HI_RT_Ty3"/>
    <property type="match status" value="1"/>
</dbReference>
<keyword evidence="3" id="KW-0548">Nucleotidyltransferase</keyword>
<dbReference type="InterPro" id="IPR050951">
    <property type="entry name" value="Retrovirus_Pol_polyprotein"/>
</dbReference>
<dbReference type="STRING" id="35525.A0A164V6G6"/>
<evidence type="ECO:0000256" key="2">
    <source>
        <dbReference type="ARBA" id="ARBA00022679"/>
    </source>
</evidence>
<protein>
    <recommendedName>
        <fullName evidence="1">RNA-directed DNA polymerase</fullName>
        <ecNumber evidence="1">2.7.7.49</ecNumber>
    </recommendedName>
</protein>
<dbReference type="InterPro" id="IPR043128">
    <property type="entry name" value="Rev_trsase/Diguanyl_cyclase"/>
</dbReference>
<dbReference type="PANTHER" id="PTHR37984:SF5">
    <property type="entry name" value="PROTEIN NYNRIN-LIKE"/>
    <property type="match status" value="1"/>
</dbReference>
<evidence type="ECO:0000256" key="9">
    <source>
        <dbReference type="SAM" id="MobiDB-lite"/>
    </source>
</evidence>
<dbReference type="SUPFAM" id="SSF56672">
    <property type="entry name" value="DNA/RNA polymerases"/>
    <property type="match status" value="1"/>
</dbReference>
<dbReference type="Pfam" id="PF17917">
    <property type="entry name" value="RT_RNaseH"/>
    <property type="match status" value="1"/>
</dbReference>
<dbReference type="InterPro" id="IPR041588">
    <property type="entry name" value="Integrase_H2C2"/>
</dbReference>
<dbReference type="GO" id="GO:0016787">
    <property type="term" value="F:hydrolase activity"/>
    <property type="evidence" value="ECO:0007669"/>
    <property type="project" value="UniProtKB-KW"/>
</dbReference>
<name>A0A164V6G6_9CRUS</name>
<feature type="domain" description="Integrase zinc-binding" evidence="13">
    <location>
        <begin position="807"/>
        <end position="865"/>
    </location>
</feature>
<dbReference type="InterPro" id="IPR036397">
    <property type="entry name" value="RNaseH_sf"/>
</dbReference>
<dbReference type="GO" id="GO:0004519">
    <property type="term" value="F:endonuclease activity"/>
    <property type="evidence" value="ECO:0007669"/>
    <property type="project" value="UniProtKB-KW"/>
</dbReference>
<evidence type="ECO:0000256" key="5">
    <source>
        <dbReference type="ARBA" id="ARBA00022759"/>
    </source>
</evidence>
<dbReference type="EMBL" id="LRGB01001409">
    <property type="protein sequence ID" value="KZS12015.1"/>
    <property type="molecule type" value="Genomic_DNA"/>
</dbReference>
<dbReference type="GO" id="GO:0003676">
    <property type="term" value="F:nucleic acid binding"/>
    <property type="evidence" value="ECO:0007669"/>
    <property type="project" value="InterPro"/>
</dbReference>
<keyword evidence="2" id="KW-0808">Transferase</keyword>
<keyword evidence="8" id="KW-0511">Multifunctional enzyme</keyword>
<feature type="region of interest" description="Disordered" evidence="9">
    <location>
        <begin position="351"/>
        <end position="382"/>
    </location>
</feature>
<evidence type="ECO:0000259" key="13">
    <source>
        <dbReference type="Pfam" id="PF17921"/>
    </source>
</evidence>
<evidence type="ECO:0000259" key="11">
    <source>
        <dbReference type="Pfam" id="PF17917"/>
    </source>
</evidence>
<dbReference type="InterPro" id="IPR041577">
    <property type="entry name" value="RT_RNaseH_2"/>
</dbReference>
<dbReference type="Proteomes" id="UP000076858">
    <property type="component" value="Unassembled WGS sequence"/>
</dbReference>
<dbReference type="Pfam" id="PF00078">
    <property type="entry name" value="RVT_1"/>
    <property type="match status" value="1"/>
</dbReference>
<evidence type="ECO:0000256" key="7">
    <source>
        <dbReference type="ARBA" id="ARBA00022918"/>
    </source>
</evidence>
<evidence type="ECO:0000256" key="6">
    <source>
        <dbReference type="ARBA" id="ARBA00022801"/>
    </source>
</evidence>
<dbReference type="InterPro" id="IPR012337">
    <property type="entry name" value="RNaseH-like_sf"/>
</dbReference>
<organism evidence="14 15">
    <name type="scientific">Daphnia magna</name>
    <dbReference type="NCBI Taxonomy" id="35525"/>
    <lineage>
        <taxon>Eukaryota</taxon>
        <taxon>Metazoa</taxon>
        <taxon>Ecdysozoa</taxon>
        <taxon>Arthropoda</taxon>
        <taxon>Crustacea</taxon>
        <taxon>Branchiopoda</taxon>
        <taxon>Diplostraca</taxon>
        <taxon>Cladocera</taxon>
        <taxon>Anomopoda</taxon>
        <taxon>Daphniidae</taxon>
        <taxon>Daphnia</taxon>
    </lineage>
</organism>
<evidence type="ECO:0000256" key="4">
    <source>
        <dbReference type="ARBA" id="ARBA00022722"/>
    </source>
</evidence>
<accession>A0A164V6G6</accession>
<dbReference type="InterPro" id="IPR041373">
    <property type="entry name" value="RT_RNaseH"/>
</dbReference>
<proteinExistence type="predicted"/>
<dbReference type="Gene3D" id="1.10.340.70">
    <property type="match status" value="1"/>
</dbReference>
<evidence type="ECO:0000256" key="1">
    <source>
        <dbReference type="ARBA" id="ARBA00012493"/>
    </source>
</evidence>
<dbReference type="FunFam" id="3.30.70.270:FF:000020">
    <property type="entry name" value="Transposon Tf2-6 polyprotein-like Protein"/>
    <property type="match status" value="1"/>
</dbReference>
<feature type="domain" description="Reverse transcriptase RNase H-like" evidence="11">
    <location>
        <begin position="645"/>
        <end position="705"/>
    </location>
</feature>
<evidence type="ECO:0000256" key="3">
    <source>
        <dbReference type="ARBA" id="ARBA00022695"/>
    </source>
</evidence>
<keyword evidence="5" id="KW-0255">Endonuclease</keyword>
<dbReference type="GO" id="GO:0003964">
    <property type="term" value="F:RNA-directed DNA polymerase activity"/>
    <property type="evidence" value="ECO:0007669"/>
    <property type="project" value="UniProtKB-KW"/>
</dbReference>
<feature type="domain" description="Reverse transcriptase/retrotransposon-derived protein RNase H-like" evidence="12">
    <location>
        <begin position="601"/>
        <end position="644"/>
    </location>
</feature>